<dbReference type="Proteomes" id="UP001180531">
    <property type="component" value="Unassembled WGS sequence"/>
</dbReference>
<dbReference type="RefSeq" id="WP_311616373.1">
    <property type="nucleotide sequence ID" value="NZ_JAVRFI010000042.1"/>
</dbReference>
<dbReference type="PANTHER" id="PTHR48050:SF13">
    <property type="entry name" value="STEROL 3-BETA-GLUCOSYLTRANSFERASE UGT80A2"/>
    <property type="match status" value="1"/>
</dbReference>
<feature type="domain" description="Erythromycin biosynthesis protein CIII-like N-terminal" evidence="5">
    <location>
        <begin position="22"/>
        <end position="264"/>
    </location>
</feature>
<accession>A0ABU2SY85</accession>
<dbReference type="InterPro" id="IPR002213">
    <property type="entry name" value="UDP_glucos_trans"/>
</dbReference>
<proteinExistence type="inferred from homology"/>
<comment type="caution">
    <text evidence="6">The sequence shown here is derived from an EMBL/GenBank/DDBJ whole genome shotgun (WGS) entry which is preliminary data.</text>
</comment>
<comment type="similarity">
    <text evidence="1">Belongs to the glycosyltransferase 28 family.</text>
</comment>
<dbReference type="InterPro" id="IPR010610">
    <property type="entry name" value="EryCIII-like_C"/>
</dbReference>
<dbReference type="Pfam" id="PF06722">
    <property type="entry name" value="EryCIII-like_C"/>
    <property type="match status" value="1"/>
</dbReference>
<gene>
    <name evidence="6" type="ORF">RM609_33580</name>
</gene>
<keyword evidence="2" id="KW-0328">Glycosyltransferase</keyword>
<keyword evidence="3" id="KW-0808">Transferase</keyword>
<dbReference type="Pfam" id="PF21036">
    <property type="entry name" value="EryCIII-like_N"/>
    <property type="match status" value="1"/>
</dbReference>
<name>A0ABU2SY85_9ACTN</name>
<dbReference type="EMBL" id="JAVRFI010000042">
    <property type="protein sequence ID" value="MDT0453973.1"/>
    <property type="molecule type" value="Genomic_DNA"/>
</dbReference>
<dbReference type="InterPro" id="IPR048284">
    <property type="entry name" value="EryCIII-like_N"/>
</dbReference>
<evidence type="ECO:0000313" key="7">
    <source>
        <dbReference type="Proteomes" id="UP001180531"/>
    </source>
</evidence>
<evidence type="ECO:0000256" key="1">
    <source>
        <dbReference type="ARBA" id="ARBA00006962"/>
    </source>
</evidence>
<feature type="domain" description="Erythromycin biosynthesis protein CIII-like C-terminal" evidence="4">
    <location>
        <begin position="281"/>
        <end position="426"/>
    </location>
</feature>
<evidence type="ECO:0000256" key="2">
    <source>
        <dbReference type="ARBA" id="ARBA00022676"/>
    </source>
</evidence>
<sequence>MRVLFTVWPATAHLYPVVPLAWALQSAGHEVCVASHPALARTITSVGLTAVSPADEGLLPPPVGAGKPFSPEAWEVLERVTRTLSVDPADHDLWRFQRDYMLPAIRDFAPVEATAGTPQPWLDGLVEFCRSWRPDLVLWDPTMPSSAVAARAVGAAHARFLWGLDHFAWSADRFTARRNGPGNDPADEEPVTASVRPMAERYGFETDDELLFGQWTVDPMPTAMRLPTTRRTVPMRWVPYTGPDTLPDWLWARPERPRVALTLGASMRAFRKDSESLVGDLLEAVAGLDAEVVATFDAGQLAGTGRLPGNVRTVDYVPLAQLLPTCTAAVHHGGYGTLCAVAAAGLPQVVAMDGDEVMEGPISGRFLTDTGAGLTLRREELSVAGMREQLERALTEPSFRENAAAIHADLLAAPGPAEIVPVLERLTASFGGTKK</sequence>
<evidence type="ECO:0000259" key="4">
    <source>
        <dbReference type="Pfam" id="PF06722"/>
    </source>
</evidence>
<evidence type="ECO:0000259" key="5">
    <source>
        <dbReference type="Pfam" id="PF21036"/>
    </source>
</evidence>
<organism evidence="6 7">
    <name type="scientific">Streptomyces hesseae</name>
    <dbReference type="NCBI Taxonomy" id="3075519"/>
    <lineage>
        <taxon>Bacteria</taxon>
        <taxon>Bacillati</taxon>
        <taxon>Actinomycetota</taxon>
        <taxon>Actinomycetes</taxon>
        <taxon>Kitasatosporales</taxon>
        <taxon>Streptomycetaceae</taxon>
        <taxon>Streptomyces</taxon>
    </lineage>
</organism>
<reference evidence="6" key="1">
    <citation type="submission" date="2024-05" db="EMBL/GenBank/DDBJ databases">
        <title>30 novel species of actinomycetes from the DSMZ collection.</title>
        <authorList>
            <person name="Nouioui I."/>
        </authorList>
    </citation>
    <scope>NUCLEOTIDE SEQUENCE</scope>
    <source>
        <strain evidence="6">DSM 40473</strain>
    </source>
</reference>
<evidence type="ECO:0000313" key="6">
    <source>
        <dbReference type="EMBL" id="MDT0453973.1"/>
    </source>
</evidence>
<dbReference type="SUPFAM" id="SSF53756">
    <property type="entry name" value="UDP-Glycosyltransferase/glycogen phosphorylase"/>
    <property type="match status" value="1"/>
</dbReference>
<dbReference type="PANTHER" id="PTHR48050">
    <property type="entry name" value="STEROL 3-BETA-GLUCOSYLTRANSFERASE"/>
    <property type="match status" value="1"/>
</dbReference>
<dbReference type="InterPro" id="IPR050426">
    <property type="entry name" value="Glycosyltransferase_28"/>
</dbReference>
<evidence type="ECO:0000256" key="3">
    <source>
        <dbReference type="ARBA" id="ARBA00022679"/>
    </source>
</evidence>
<dbReference type="CDD" id="cd03784">
    <property type="entry name" value="GT1_Gtf-like"/>
    <property type="match status" value="1"/>
</dbReference>
<protein>
    <submittedName>
        <fullName evidence="6">DUF1205 domain-containing protein</fullName>
    </submittedName>
</protein>
<keyword evidence="7" id="KW-1185">Reference proteome</keyword>
<dbReference type="Gene3D" id="3.40.50.2000">
    <property type="entry name" value="Glycogen Phosphorylase B"/>
    <property type="match status" value="2"/>
</dbReference>